<evidence type="ECO:0000313" key="1">
    <source>
        <dbReference type="EMBL" id="VAX23918.1"/>
    </source>
</evidence>
<gene>
    <name evidence="1" type="ORF">MNBD_IGNAVI01-1756</name>
</gene>
<protein>
    <submittedName>
        <fullName evidence="1">Uncharacterized protein</fullName>
    </submittedName>
</protein>
<reference evidence="1" key="1">
    <citation type="submission" date="2018-06" db="EMBL/GenBank/DDBJ databases">
        <authorList>
            <person name="Zhirakovskaya E."/>
        </authorList>
    </citation>
    <scope>NUCLEOTIDE SEQUENCE</scope>
</reference>
<name>A0A3B1CIV4_9ZZZZ</name>
<organism evidence="1">
    <name type="scientific">hydrothermal vent metagenome</name>
    <dbReference type="NCBI Taxonomy" id="652676"/>
    <lineage>
        <taxon>unclassified sequences</taxon>
        <taxon>metagenomes</taxon>
        <taxon>ecological metagenomes</taxon>
    </lineage>
</organism>
<sequence length="34" mass="3934">KFNIEKPGNYRLKVSTSDLAGRSKVVWENIILEK</sequence>
<proteinExistence type="predicted"/>
<feature type="non-terminal residue" evidence="1">
    <location>
        <position position="1"/>
    </location>
</feature>
<dbReference type="EMBL" id="UOGD01000261">
    <property type="protein sequence ID" value="VAX23918.1"/>
    <property type="molecule type" value="Genomic_DNA"/>
</dbReference>
<dbReference type="AlphaFoldDB" id="A0A3B1CIV4"/>
<accession>A0A3B1CIV4</accession>